<dbReference type="EMBL" id="JANPWB010000006">
    <property type="protein sequence ID" value="KAJ1176476.1"/>
    <property type="molecule type" value="Genomic_DNA"/>
</dbReference>
<accession>A0AAV7TJ55</accession>
<sequence>MLALVLDDGDSSDAFPVTNGVQQGCVVAPTQFRMMFLAMLSDAVCDDEETSINIKYRTNGRFFNLWRLQAKTKVEEDSVRFPVCR</sequence>
<proteinExistence type="predicted"/>
<dbReference type="Proteomes" id="UP001066276">
    <property type="component" value="Chromosome 3_2"/>
</dbReference>
<organism evidence="1 2">
    <name type="scientific">Pleurodeles waltl</name>
    <name type="common">Iberian ribbed newt</name>
    <dbReference type="NCBI Taxonomy" id="8319"/>
    <lineage>
        <taxon>Eukaryota</taxon>
        <taxon>Metazoa</taxon>
        <taxon>Chordata</taxon>
        <taxon>Craniata</taxon>
        <taxon>Vertebrata</taxon>
        <taxon>Euteleostomi</taxon>
        <taxon>Amphibia</taxon>
        <taxon>Batrachia</taxon>
        <taxon>Caudata</taxon>
        <taxon>Salamandroidea</taxon>
        <taxon>Salamandridae</taxon>
        <taxon>Pleurodelinae</taxon>
        <taxon>Pleurodeles</taxon>
    </lineage>
</organism>
<dbReference type="AlphaFoldDB" id="A0AAV7TJ55"/>
<evidence type="ECO:0000313" key="2">
    <source>
        <dbReference type="Proteomes" id="UP001066276"/>
    </source>
</evidence>
<gene>
    <name evidence="1" type="ORF">NDU88_001756</name>
</gene>
<protein>
    <recommendedName>
        <fullName evidence="3">Reverse transcriptase domain-containing protein</fullName>
    </recommendedName>
</protein>
<evidence type="ECO:0008006" key="3">
    <source>
        <dbReference type="Google" id="ProtNLM"/>
    </source>
</evidence>
<reference evidence="1" key="1">
    <citation type="journal article" date="2022" name="bioRxiv">
        <title>Sequencing and chromosome-scale assembly of the giantPleurodeles waltlgenome.</title>
        <authorList>
            <person name="Brown T."/>
            <person name="Elewa A."/>
            <person name="Iarovenko S."/>
            <person name="Subramanian E."/>
            <person name="Araus A.J."/>
            <person name="Petzold A."/>
            <person name="Susuki M."/>
            <person name="Suzuki K.-i.T."/>
            <person name="Hayashi T."/>
            <person name="Toyoda A."/>
            <person name="Oliveira C."/>
            <person name="Osipova E."/>
            <person name="Leigh N.D."/>
            <person name="Simon A."/>
            <person name="Yun M.H."/>
        </authorList>
    </citation>
    <scope>NUCLEOTIDE SEQUENCE</scope>
    <source>
        <strain evidence="1">20211129_DDA</strain>
        <tissue evidence="1">Liver</tissue>
    </source>
</reference>
<keyword evidence="2" id="KW-1185">Reference proteome</keyword>
<evidence type="ECO:0000313" key="1">
    <source>
        <dbReference type="EMBL" id="KAJ1176476.1"/>
    </source>
</evidence>
<comment type="caution">
    <text evidence="1">The sequence shown here is derived from an EMBL/GenBank/DDBJ whole genome shotgun (WGS) entry which is preliminary data.</text>
</comment>
<name>A0AAV7TJ55_PLEWA</name>